<keyword evidence="1" id="KW-0472">Membrane</keyword>
<dbReference type="Pfam" id="PF16344">
    <property type="entry name" value="FecR_C"/>
    <property type="match status" value="1"/>
</dbReference>
<evidence type="ECO:0000313" key="4">
    <source>
        <dbReference type="EMBL" id="RGU55188.1"/>
    </source>
</evidence>
<feature type="domain" description="FecR protein" evidence="2">
    <location>
        <begin position="186"/>
        <end position="279"/>
    </location>
</feature>
<dbReference type="InterPro" id="IPR006860">
    <property type="entry name" value="FecR"/>
</dbReference>
<evidence type="ECO:0000313" key="5">
    <source>
        <dbReference type="Proteomes" id="UP000284243"/>
    </source>
</evidence>
<name>A0A412TMY3_9BACT</name>
<proteinExistence type="predicted"/>
<evidence type="ECO:0000256" key="1">
    <source>
        <dbReference type="SAM" id="Phobius"/>
    </source>
</evidence>
<dbReference type="Gene3D" id="2.60.120.1440">
    <property type="match status" value="1"/>
</dbReference>
<dbReference type="Pfam" id="PF04773">
    <property type="entry name" value="FecR"/>
    <property type="match status" value="1"/>
</dbReference>
<dbReference type="Proteomes" id="UP000284243">
    <property type="component" value="Unassembled WGS sequence"/>
</dbReference>
<evidence type="ECO:0000259" key="2">
    <source>
        <dbReference type="Pfam" id="PF04773"/>
    </source>
</evidence>
<dbReference type="EMBL" id="QRYC01000020">
    <property type="protein sequence ID" value="RGU55188.1"/>
    <property type="molecule type" value="Genomic_DNA"/>
</dbReference>
<dbReference type="InterPro" id="IPR032508">
    <property type="entry name" value="FecR_C"/>
</dbReference>
<accession>A0A412TMY3</accession>
<gene>
    <name evidence="4" type="ORF">DWW57_13350</name>
</gene>
<evidence type="ECO:0000259" key="3">
    <source>
        <dbReference type="Pfam" id="PF16344"/>
    </source>
</evidence>
<dbReference type="AlphaFoldDB" id="A0A412TMY3"/>
<reference evidence="4 5" key="1">
    <citation type="submission" date="2018-08" db="EMBL/GenBank/DDBJ databases">
        <title>A genome reference for cultivated species of the human gut microbiota.</title>
        <authorList>
            <person name="Zou Y."/>
            <person name="Xue W."/>
            <person name="Luo G."/>
        </authorList>
    </citation>
    <scope>NUCLEOTIDE SEQUENCE [LARGE SCALE GENOMIC DNA]</scope>
    <source>
        <strain evidence="4 5">AF16-14</strain>
    </source>
</reference>
<dbReference type="InterPro" id="IPR012373">
    <property type="entry name" value="Ferrdict_sens_TM"/>
</dbReference>
<feature type="domain" description="Protein FecR C-terminal" evidence="3">
    <location>
        <begin position="324"/>
        <end position="393"/>
    </location>
</feature>
<dbReference type="GO" id="GO:0016989">
    <property type="term" value="F:sigma factor antagonist activity"/>
    <property type="evidence" value="ECO:0007669"/>
    <property type="project" value="TreeGrafter"/>
</dbReference>
<dbReference type="PANTHER" id="PTHR30273">
    <property type="entry name" value="PERIPLASMIC SIGNAL SENSOR AND SIGMA FACTOR ACTIVATOR FECR-RELATED"/>
    <property type="match status" value="1"/>
</dbReference>
<comment type="caution">
    <text evidence="4">The sequence shown here is derived from an EMBL/GenBank/DDBJ whole genome shotgun (WGS) entry which is preliminary data.</text>
</comment>
<keyword evidence="1" id="KW-1133">Transmembrane helix</keyword>
<feature type="transmembrane region" description="Helical" evidence="1">
    <location>
        <begin position="92"/>
        <end position="112"/>
    </location>
</feature>
<organism evidence="4 5">
    <name type="scientific">Odoribacter splanchnicus</name>
    <dbReference type="NCBI Taxonomy" id="28118"/>
    <lineage>
        <taxon>Bacteria</taxon>
        <taxon>Pseudomonadati</taxon>
        <taxon>Bacteroidota</taxon>
        <taxon>Bacteroidia</taxon>
        <taxon>Bacteroidales</taxon>
        <taxon>Odoribacteraceae</taxon>
        <taxon>Odoribacter</taxon>
    </lineage>
</organism>
<sequence length="394" mass="44878">MHNRYKNEKIMDKSVEKTVTLFRKSYAGRLTADERAEMVRLLEDENMRRLYEEVGDDEYLIGEFRRYAGWEPVRGYRKFRKNMRRQSIRKNLIRLSVAASLLMALGAVWLLVERDRPEDCVKMAETVVEPGTCRAFLQLSSGERIVLEKSGQRDLQETAGSIRIDSGKVVYSAQAVAQPGTVVYNTLSVPHGGEYRLLLADGTAVHLNAGSELRYPVAFAVAERKVYLKGEAWFEVAKDAERPFYVETDEVSIRVYGTAFNVNTHGLRATETILVEGEIGISGKGSTGERRMRPGQLAACDHHSGEITFREVDIRKYTAWKNGEFCFNDDTLEEILEELGRWYDVKVIFRSAGKKDIRFSGHLKRYENIQKILGAISESTGIVFHISDRMIIVE</sequence>
<dbReference type="Gene3D" id="3.55.50.30">
    <property type="match status" value="1"/>
</dbReference>
<keyword evidence="1" id="KW-0812">Transmembrane</keyword>
<protein>
    <submittedName>
        <fullName evidence="4">FecR family protein</fullName>
    </submittedName>
</protein>
<dbReference type="PANTHER" id="PTHR30273:SF2">
    <property type="entry name" value="PROTEIN FECR"/>
    <property type="match status" value="1"/>
</dbReference>